<feature type="signal peptide" evidence="2">
    <location>
        <begin position="1"/>
        <end position="22"/>
    </location>
</feature>
<evidence type="ECO:0000313" key="4">
    <source>
        <dbReference type="EMBL" id="QGZ33001.1"/>
    </source>
</evidence>
<accession>A0A0D7E6L1</accession>
<evidence type="ECO:0000256" key="1">
    <source>
        <dbReference type="SAM" id="MobiDB-lite"/>
    </source>
</evidence>
<keyword evidence="2" id="KW-0732">Signal</keyword>
<evidence type="ECO:0000313" key="3">
    <source>
        <dbReference type="EMBL" id="KIZ36100.1"/>
    </source>
</evidence>
<dbReference type="PATRIC" id="fig|316.110.peg.4771"/>
<reference evidence="3 5" key="1">
    <citation type="submission" date="2014-11" db="EMBL/GenBank/DDBJ databases">
        <title>Genomics and ecophysiology of heterotrophic nitrogen fixing bacteria isolated from estuarine surface water.</title>
        <authorList>
            <person name="Bentzon-Tilia M."/>
            <person name="Severin I."/>
            <person name="Hansen L.H."/>
            <person name="Riemann L."/>
        </authorList>
    </citation>
    <scope>NUCLEOTIDE SEQUENCE [LARGE SCALE GENOMIC DNA]</scope>
    <source>
        <strain evidence="3 5">BAL361</strain>
    </source>
</reference>
<feature type="compositionally biased region" description="Polar residues" evidence="1">
    <location>
        <begin position="450"/>
        <end position="469"/>
    </location>
</feature>
<dbReference type="Proteomes" id="UP000438983">
    <property type="component" value="Plasmid p1_PM101005"/>
</dbReference>
<feature type="chain" id="PRO_5002319083" evidence="2">
    <location>
        <begin position="23"/>
        <end position="469"/>
    </location>
</feature>
<feature type="region of interest" description="Disordered" evidence="1">
    <location>
        <begin position="449"/>
        <end position="469"/>
    </location>
</feature>
<keyword evidence="4" id="KW-0614">Plasmid</keyword>
<evidence type="ECO:0000313" key="5">
    <source>
        <dbReference type="Proteomes" id="UP000032439"/>
    </source>
</evidence>
<proteinExistence type="predicted"/>
<dbReference type="EMBL" id="JXXD01000093">
    <property type="protein sequence ID" value="KIZ36100.1"/>
    <property type="molecule type" value="Genomic_DNA"/>
</dbReference>
<dbReference type="AlphaFoldDB" id="A0A0D7E6L1"/>
<gene>
    <name evidence="4" type="ORF">GQA94_23120</name>
    <name evidence="3" type="ORF">LO50_10755</name>
</gene>
<dbReference type="InterPro" id="IPR010927">
    <property type="entry name" value="T4SS_TraH"/>
</dbReference>
<geneLocation type="plasmid" evidence="6">
    <name>p1_pm101005</name>
</geneLocation>
<protein>
    <submittedName>
        <fullName evidence="3">Pilus assembly protein</fullName>
    </submittedName>
</protein>
<dbReference type="RefSeq" id="WP_019406567.1">
    <property type="nucleotide sequence ID" value="NZ_CP046903.1"/>
</dbReference>
<evidence type="ECO:0000256" key="2">
    <source>
        <dbReference type="SAM" id="SignalP"/>
    </source>
</evidence>
<dbReference type="Proteomes" id="UP000032439">
    <property type="component" value="Unassembled WGS sequence"/>
</dbReference>
<dbReference type="EMBL" id="CP046903">
    <property type="protein sequence ID" value="QGZ33001.1"/>
    <property type="molecule type" value="Genomic_DNA"/>
</dbReference>
<evidence type="ECO:0000313" key="6">
    <source>
        <dbReference type="Proteomes" id="UP000438983"/>
    </source>
</evidence>
<sequence>MRINALAFAVAVGIAIPLTASATIEQQVNSMFGQLINVTGPGSYKTASRGVVSGGGIVLRNRITTSNLISITPPSAKGGCGGINLYTGSFSFINGEEFVGLMRNIASNAAGVVSGYAFEAALDYMDASTASIIRGLRNNIQRLNEMFSNSCQLATGVIDAGRKAYAEHNDLKSAATGMLENVTSDFFSSKTATATSPSERLASAGKMKPCYNTGNVMWCGLRKMGIASHLTSGNDEFAELIMSIVGTHILTLKDNDKGGKEITASPIQPTITDRSISLFVDGSKGSDEKVLSCDSDDKEQCLNPSVRTLGSFKGLKQRIIDDVRTSGVFDRLANGTASEADGAKVQYFMSSAVGHNLMRVIQKAGAAEGYIYFEEFAHVIAINAAYAAIMELIDAAHAGLTGVDFAEAEKIKEDLRAARQRVTSEWTKELMNGTNFRDADKRASEILQLAENNDNGKTVQGRQNQGAGS</sequence>
<dbReference type="OrthoDB" id="9797479at2"/>
<organism evidence="3 5">
    <name type="scientific">Stutzerimonas stutzeri</name>
    <name type="common">Pseudomonas stutzeri</name>
    <dbReference type="NCBI Taxonomy" id="316"/>
    <lineage>
        <taxon>Bacteria</taxon>
        <taxon>Pseudomonadati</taxon>
        <taxon>Pseudomonadota</taxon>
        <taxon>Gammaproteobacteria</taxon>
        <taxon>Pseudomonadales</taxon>
        <taxon>Pseudomonadaceae</taxon>
        <taxon>Stutzerimonas</taxon>
    </lineage>
</organism>
<dbReference type="Pfam" id="PF06122">
    <property type="entry name" value="TraH"/>
    <property type="match status" value="1"/>
</dbReference>
<name>A0A0D7E6L1_STUST</name>
<geneLocation type="plasmid" evidence="4">
    <name>p1_PM101005</name>
</geneLocation>
<reference evidence="4 6" key="2">
    <citation type="submission" date="2019-12" db="EMBL/GenBank/DDBJ databases">
        <title>Complete genome sequence of Pseudomonas stutzeri.</title>
        <authorList>
            <person name="Lim S.R."/>
            <person name="Kim J.H."/>
        </authorList>
    </citation>
    <scope>NUCLEOTIDE SEQUENCE [LARGE SCALE GENOMIC DNA]</scope>
    <source>
        <strain evidence="4 6">PM101005</strain>
        <plasmid evidence="6">p1_pm101005</plasmid>
        <plasmid evidence="4">p1_PM101005</plasmid>
    </source>
</reference>